<proteinExistence type="predicted"/>
<accession>A0AAD3SEG4</accession>
<dbReference type="EMBL" id="BSYO01000009">
    <property type="protein sequence ID" value="GMH09753.1"/>
    <property type="molecule type" value="Genomic_DNA"/>
</dbReference>
<evidence type="ECO:0000313" key="2">
    <source>
        <dbReference type="Proteomes" id="UP001279734"/>
    </source>
</evidence>
<protein>
    <submittedName>
        <fullName evidence="1">Uncharacterized protein</fullName>
    </submittedName>
</protein>
<keyword evidence="2" id="KW-1185">Reference proteome</keyword>
<reference evidence="1" key="1">
    <citation type="submission" date="2023-05" db="EMBL/GenBank/DDBJ databases">
        <title>Nepenthes gracilis genome sequencing.</title>
        <authorList>
            <person name="Fukushima K."/>
        </authorList>
    </citation>
    <scope>NUCLEOTIDE SEQUENCE</scope>
    <source>
        <strain evidence="1">SING2019-196</strain>
    </source>
</reference>
<dbReference type="AlphaFoldDB" id="A0AAD3SEG4"/>
<sequence>MSGITAASSRERMASLLDSVELSTGIPCRLVYLLNLKVELLHSDTILLAEFLFGVLNLKAVQFRPVRKIRRREIGSVDYCSRCTGDHSNYDIYIKGINFEA</sequence>
<dbReference type="Proteomes" id="UP001279734">
    <property type="component" value="Unassembled WGS sequence"/>
</dbReference>
<comment type="caution">
    <text evidence="1">The sequence shown here is derived from an EMBL/GenBank/DDBJ whole genome shotgun (WGS) entry which is preliminary data.</text>
</comment>
<name>A0AAD3SEG4_NEPGR</name>
<evidence type="ECO:0000313" key="1">
    <source>
        <dbReference type="EMBL" id="GMH09753.1"/>
    </source>
</evidence>
<gene>
    <name evidence="1" type="ORF">Nepgr_011594</name>
</gene>
<organism evidence="1 2">
    <name type="scientific">Nepenthes gracilis</name>
    <name type="common">Slender pitcher plant</name>
    <dbReference type="NCBI Taxonomy" id="150966"/>
    <lineage>
        <taxon>Eukaryota</taxon>
        <taxon>Viridiplantae</taxon>
        <taxon>Streptophyta</taxon>
        <taxon>Embryophyta</taxon>
        <taxon>Tracheophyta</taxon>
        <taxon>Spermatophyta</taxon>
        <taxon>Magnoliopsida</taxon>
        <taxon>eudicotyledons</taxon>
        <taxon>Gunneridae</taxon>
        <taxon>Pentapetalae</taxon>
        <taxon>Caryophyllales</taxon>
        <taxon>Nepenthaceae</taxon>
        <taxon>Nepenthes</taxon>
    </lineage>
</organism>